<evidence type="ECO:0000313" key="2">
    <source>
        <dbReference type="Proteomes" id="UP000622890"/>
    </source>
</evidence>
<accession>A0A934W5B1</accession>
<comment type="caution">
    <text evidence="1">The sequence shown here is derived from an EMBL/GenBank/DDBJ whole genome shotgun (WGS) entry which is preliminary data.</text>
</comment>
<dbReference type="Proteomes" id="UP000622890">
    <property type="component" value="Unassembled WGS sequence"/>
</dbReference>
<keyword evidence="2" id="KW-1185">Reference proteome</keyword>
<protein>
    <submittedName>
        <fullName evidence="1">Uncharacterized protein</fullName>
    </submittedName>
</protein>
<evidence type="ECO:0000313" key="1">
    <source>
        <dbReference type="EMBL" id="MBK4734757.1"/>
    </source>
</evidence>
<dbReference type="RefSeq" id="WP_200591536.1">
    <property type="nucleotide sequence ID" value="NZ_JAEPBG010000003.1"/>
</dbReference>
<organism evidence="1 2">
    <name type="scientific">Noviherbaspirillum pedocola</name>
    <dbReference type="NCBI Taxonomy" id="2801341"/>
    <lineage>
        <taxon>Bacteria</taxon>
        <taxon>Pseudomonadati</taxon>
        <taxon>Pseudomonadota</taxon>
        <taxon>Betaproteobacteria</taxon>
        <taxon>Burkholderiales</taxon>
        <taxon>Oxalobacteraceae</taxon>
        <taxon>Noviherbaspirillum</taxon>
    </lineage>
</organism>
<dbReference type="EMBL" id="JAEPBG010000003">
    <property type="protein sequence ID" value="MBK4734757.1"/>
    <property type="molecule type" value="Genomic_DNA"/>
</dbReference>
<dbReference type="AlphaFoldDB" id="A0A934W5B1"/>
<proteinExistence type="predicted"/>
<reference evidence="1" key="1">
    <citation type="submission" date="2021-01" db="EMBL/GenBank/DDBJ databases">
        <title>Genome sequence of strain Noviherbaspirillum sp. DKR-6.</title>
        <authorList>
            <person name="Chaudhary D.K."/>
        </authorList>
    </citation>
    <scope>NUCLEOTIDE SEQUENCE</scope>
    <source>
        <strain evidence="1">DKR-6</strain>
    </source>
</reference>
<name>A0A934W5B1_9BURK</name>
<sequence length="70" mass="7917">MTPKQPKPIAELSAEAYRMCIHRIELGMVDTASMDTQQLMHQTIRYAVASAKCQEARQALEQALLDTRLN</sequence>
<gene>
    <name evidence="1" type="ORF">JJB74_09090</name>
</gene>